<dbReference type="OrthoDB" id="9796880at2"/>
<reference evidence="7 8" key="1">
    <citation type="submission" date="2019-04" db="EMBL/GenBank/DDBJ databases">
        <title>Sphingobacterium olei sp. nov., isolated from oil-contaminated soil.</title>
        <authorList>
            <person name="Liu B."/>
        </authorList>
    </citation>
    <scope>NUCLEOTIDE SEQUENCE [LARGE SCALE GENOMIC DNA]</scope>
    <source>
        <strain evidence="7 8">HAL-9</strain>
    </source>
</reference>
<dbReference type="GO" id="GO:0016491">
    <property type="term" value="F:oxidoreductase activity"/>
    <property type="evidence" value="ECO:0007669"/>
    <property type="project" value="UniProtKB-KW"/>
</dbReference>
<proteinExistence type="predicted"/>
<protein>
    <submittedName>
        <fullName evidence="7">(2Fe-2S)-binding protein</fullName>
    </submittedName>
</protein>
<keyword evidence="3" id="KW-0560">Oxidoreductase</keyword>
<gene>
    <name evidence="7" type="ORF">FAZ15_04560</name>
</gene>
<dbReference type="PANTHER" id="PTHR44379:SF6">
    <property type="entry name" value="BLR6046 PROTEIN"/>
    <property type="match status" value="1"/>
</dbReference>
<comment type="caution">
    <text evidence="7">The sequence shown here is derived from an EMBL/GenBank/DDBJ whole genome shotgun (WGS) entry which is preliminary data.</text>
</comment>
<dbReference type="AlphaFoldDB" id="A0A4U0PGA4"/>
<dbReference type="Gene3D" id="3.10.20.30">
    <property type="match status" value="1"/>
</dbReference>
<organism evidence="7 8">
    <name type="scientific">Sphingobacterium olei</name>
    <dbReference type="NCBI Taxonomy" id="2571155"/>
    <lineage>
        <taxon>Bacteria</taxon>
        <taxon>Pseudomonadati</taxon>
        <taxon>Bacteroidota</taxon>
        <taxon>Sphingobacteriia</taxon>
        <taxon>Sphingobacteriales</taxon>
        <taxon>Sphingobacteriaceae</taxon>
        <taxon>Sphingobacterium</taxon>
    </lineage>
</organism>
<accession>A0A4U0PGA4</accession>
<dbReference type="PROSITE" id="PS51085">
    <property type="entry name" value="2FE2S_FER_2"/>
    <property type="match status" value="1"/>
</dbReference>
<dbReference type="RefSeq" id="WP_136900151.1">
    <property type="nucleotide sequence ID" value="NZ_SUME01000002.1"/>
</dbReference>
<dbReference type="PROSITE" id="PS00197">
    <property type="entry name" value="2FE2S_FER_1"/>
    <property type="match status" value="1"/>
</dbReference>
<dbReference type="EMBL" id="SUME01000002">
    <property type="protein sequence ID" value="TJZ61794.1"/>
    <property type="molecule type" value="Genomic_DNA"/>
</dbReference>
<evidence type="ECO:0000256" key="4">
    <source>
        <dbReference type="ARBA" id="ARBA00023004"/>
    </source>
</evidence>
<feature type="domain" description="2Fe-2S ferredoxin-type" evidence="6">
    <location>
        <begin position="3"/>
        <end position="79"/>
    </location>
</feature>
<evidence type="ECO:0000313" key="7">
    <source>
        <dbReference type="EMBL" id="TJZ61794.1"/>
    </source>
</evidence>
<dbReference type="InterPro" id="IPR001041">
    <property type="entry name" value="2Fe-2S_ferredoxin-type"/>
</dbReference>
<dbReference type="Gene3D" id="1.10.150.120">
    <property type="entry name" value="[2Fe-2S]-binding domain"/>
    <property type="match status" value="1"/>
</dbReference>
<dbReference type="GO" id="GO:0046872">
    <property type="term" value="F:metal ion binding"/>
    <property type="evidence" value="ECO:0007669"/>
    <property type="project" value="UniProtKB-KW"/>
</dbReference>
<dbReference type="PROSITE" id="PS00028">
    <property type="entry name" value="ZINC_FINGER_C2H2_1"/>
    <property type="match status" value="1"/>
</dbReference>
<dbReference type="Proteomes" id="UP000306808">
    <property type="component" value="Unassembled WGS sequence"/>
</dbReference>
<sequence length="154" mass="16885">MKETFTIRVNGEKYRVKADPETPMLYILRNDLSLNGPKFGCGLAQCGACLILLDGVAMPSCSYAIQHVGETEITTLEGLSGEEGSLHPVQQSFFEEQAAQCGYCTNGLVVASVALLHRNPHPTEKEIRAELQRNICRCGVHARAIRAVKKLADR</sequence>
<keyword evidence="8" id="KW-1185">Reference proteome</keyword>
<dbReference type="SUPFAM" id="SSF47741">
    <property type="entry name" value="CO dehydrogenase ISP C-domain like"/>
    <property type="match status" value="1"/>
</dbReference>
<evidence type="ECO:0000259" key="6">
    <source>
        <dbReference type="PROSITE" id="PS51085"/>
    </source>
</evidence>
<keyword evidence="4" id="KW-0408">Iron</keyword>
<keyword evidence="1" id="KW-0001">2Fe-2S</keyword>
<dbReference type="GO" id="GO:0051537">
    <property type="term" value="F:2 iron, 2 sulfur cluster binding"/>
    <property type="evidence" value="ECO:0007669"/>
    <property type="project" value="UniProtKB-KW"/>
</dbReference>
<evidence type="ECO:0000256" key="2">
    <source>
        <dbReference type="ARBA" id="ARBA00022723"/>
    </source>
</evidence>
<dbReference type="InterPro" id="IPR002888">
    <property type="entry name" value="2Fe-2S-bd"/>
</dbReference>
<evidence type="ECO:0000256" key="5">
    <source>
        <dbReference type="ARBA" id="ARBA00023014"/>
    </source>
</evidence>
<keyword evidence="2" id="KW-0479">Metal-binding</keyword>
<dbReference type="Pfam" id="PF00111">
    <property type="entry name" value="Fer2"/>
    <property type="match status" value="1"/>
</dbReference>
<dbReference type="SUPFAM" id="SSF54292">
    <property type="entry name" value="2Fe-2S ferredoxin-like"/>
    <property type="match status" value="1"/>
</dbReference>
<dbReference type="Pfam" id="PF01799">
    <property type="entry name" value="Fer2_2"/>
    <property type="match status" value="1"/>
</dbReference>
<dbReference type="InterPro" id="IPR013087">
    <property type="entry name" value="Znf_C2H2_type"/>
</dbReference>
<dbReference type="PANTHER" id="PTHR44379">
    <property type="entry name" value="OXIDOREDUCTASE WITH IRON-SULFUR SUBUNIT"/>
    <property type="match status" value="1"/>
</dbReference>
<dbReference type="InterPro" id="IPR036010">
    <property type="entry name" value="2Fe-2S_ferredoxin-like_sf"/>
</dbReference>
<dbReference type="InterPro" id="IPR036884">
    <property type="entry name" value="2Fe-2S-bd_dom_sf"/>
</dbReference>
<evidence type="ECO:0000256" key="3">
    <source>
        <dbReference type="ARBA" id="ARBA00023002"/>
    </source>
</evidence>
<evidence type="ECO:0000256" key="1">
    <source>
        <dbReference type="ARBA" id="ARBA00022714"/>
    </source>
</evidence>
<dbReference type="InterPro" id="IPR012675">
    <property type="entry name" value="Beta-grasp_dom_sf"/>
</dbReference>
<dbReference type="InterPro" id="IPR051452">
    <property type="entry name" value="Diverse_Oxidoreductases"/>
</dbReference>
<evidence type="ECO:0000313" key="8">
    <source>
        <dbReference type="Proteomes" id="UP000306808"/>
    </source>
</evidence>
<dbReference type="InterPro" id="IPR006058">
    <property type="entry name" value="2Fe2S_fd_BS"/>
</dbReference>
<name>A0A4U0PGA4_9SPHI</name>
<keyword evidence="5" id="KW-0411">Iron-sulfur</keyword>